<organism evidence="1 2">
    <name type="scientific">Thermoflexibacter ruber</name>
    <dbReference type="NCBI Taxonomy" id="1003"/>
    <lineage>
        <taxon>Bacteria</taxon>
        <taxon>Pseudomonadati</taxon>
        <taxon>Bacteroidota</taxon>
        <taxon>Cytophagia</taxon>
        <taxon>Cytophagales</taxon>
        <taxon>Thermoflexibacteraceae</taxon>
        <taxon>Thermoflexibacter</taxon>
    </lineage>
</organism>
<keyword evidence="2" id="KW-1185">Reference proteome</keyword>
<dbReference type="GO" id="GO:0019441">
    <property type="term" value="P:L-tryptophan catabolic process to kynurenine"/>
    <property type="evidence" value="ECO:0007669"/>
    <property type="project" value="InterPro"/>
</dbReference>
<name>A0A1I2IAQ3_9BACT</name>
<dbReference type="GO" id="GO:0019442">
    <property type="term" value="P:L-tryptophan catabolic process to acetyl-CoA"/>
    <property type="evidence" value="ECO:0007669"/>
    <property type="project" value="TreeGrafter"/>
</dbReference>
<accession>A0A1I2IAQ3</accession>
<dbReference type="EMBL" id="FONY01000029">
    <property type="protein sequence ID" value="SFF37936.1"/>
    <property type="molecule type" value="Genomic_DNA"/>
</dbReference>
<dbReference type="SUPFAM" id="SSF140959">
    <property type="entry name" value="Indolic compounds 2,3-dioxygenase-like"/>
    <property type="match status" value="1"/>
</dbReference>
<dbReference type="Pfam" id="PF03301">
    <property type="entry name" value="Trp_dioxygenase"/>
    <property type="match status" value="1"/>
</dbReference>
<evidence type="ECO:0000313" key="1">
    <source>
        <dbReference type="EMBL" id="SFF37936.1"/>
    </source>
</evidence>
<dbReference type="Proteomes" id="UP000199513">
    <property type="component" value="Unassembled WGS sequence"/>
</dbReference>
<evidence type="ECO:0000313" key="2">
    <source>
        <dbReference type="Proteomes" id="UP000199513"/>
    </source>
</evidence>
<dbReference type="GO" id="GO:0004833">
    <property type="term" value="F:L-tryptophan 2,3-dioxygenase activity"/>
    <property type="evidence" value="ECO:0007669"/>
    <property type="project" value="InterPro"/>
</dbReference>
<dbReference type="InterPro" id="IPR004981">
    <property type="entry name" value="Trp_2_3_dOase"/>
</dbReference>
<dbReference type="InterPro" id="IPR037217">
    <property type="entry name" value="Trp/Indoleamine_2_3_dOase-like"/>
</dbReference>
<dbReference type="GO" id="GO:0046872">
    <property type="term" value="F:metal ion binding"/>
    <property type="evidence" value="ECO:0007669"/>
    <property type="project" value="InterPro"/>
</dbReference>
<proteinExistence type="predicted"/>
<dbReference type="RefSeq" id="WP_091548301.1">
    <property type="nucleotide sequence ID" value="NZ_FONY01000029.1"/>
</dbReference>
<dbReference type="GO" id="GO:0020037">
    <property type="term" value="F:heme binding"/>
    <property type="evidence" value="ECO:0007669"/>
    <property type="project" value="InterPro"/>
</dbReference>
<reference evidence="1 2" key="1">
    <citation type="submission" date="2016-10" db="EMBL/GenBank/DDBJ databases">
        <authorList>
            <person name="de Groot N.N."/>
        </authorList>
    </citation>
    <scope>NUCLEOTIDE SEQUENCE [LARGE SCALE GENOMIC DNA]</scope>
    <source>
        <strain>GEY</strain>
        <strain evidence="2">DSM 9560</strain>
    </source>
</reference>
<keyword evidence="1" id="KW-0560">Oxidoreductase</keyword>
<dbReference type="PANTHER" id="PTHR10138">
    <property type="entry name" value="TRYPTOPHAN 2,3-DIOXYGENASE"/>
    <property type="match status" value="1"/>
</dbReference>
<dbReference type="PANTHER" id="PTHR10138:SF0">
    <property type="entry name" value="TRYPTOPHAN 2,3-DIOXYGENASE"/>
    <property type="match status" value="1"/>
</dbReference>
<sequence>MNNNDIPSHILAQVEKLEQKYEAMGQDLSSYLDGLLYANYLTYWDYIHLDTLLSLQNPKTDFPDEQIFIIYHQITELYFKLILLEIKQITKHDYLTEDFFTARLKRINRYLAYLVHTFEIMGEGMEREQFLKFRMSLLPASGFQSGQFRMIEICATDFKYLVEKNFFKQIDTHTTIEEMYEHIYWKYGATELATGKKTLTLKQFEDKYAETFIRLAKEHIETNFLRLFKRKFSQSESIKSELRKFDALLNIDWKLAHFGSAVRYLHKEPADIAATGGTNWQKYLPPRFQKIIFFPELWTEDEKENWGKSWVVERFGKESSHR</sequence>
<dbReference type="STRING" id="1003.SAMN04488541_102932"/>
<dbReference type="Gene3D" id="1.20.58.480">
    <property type="match status" value="1"/>
</dbReference>
<protein>
    <submittedName>
        <fullName evidence="1">Tryptophan 2,3-dioxygenase apoenzyme</fullName>
    </submittedName>
</protein>
<dbReference type="AlphaFoldDB" id="A0A1I2IAQ3"/>
<gene>
    <name evidence="1" type="ORF">SAMN04488541_102932</name>
</gene>
<keyword evidence="1" id="KW-0223">Dioxygenase</keyword>
<dbReference type="OrthoDB" id="9776847at2"/>